<dbReference type="GO" id="GO:0046872">
    <property type="term" value="F:metal ion binding"/>
    <property type="evidence" value="ECO:0007669"/>
    <property type="project" value="UniProtKB-KW"/>
</dbReference>
<dbReference type="Pfam" id="PF13359">
    <property type="entry name" value="DDE_Tnp_4"/>
    <property type="match status" value="1"/>
</dbReference>
<proteinExistence type="predicted"/>
<feature type="compositionally biased region" description="Basic and acidic residues" evidence="3">
    <location>
        <begin position="61"/>
        <end position="76"/>
    </location>
</feature>
<feature type="region of interest" description="Disordered" evidence="3">
    <location>
        <begin position="61"/>
        <end position="84"/>
    </location>
</feature>
<evidence type="ECO:0000256" key="1">
    <source>
        <dbReference type="ARBA" id="ARBA00001968"/>
    </source>
</evidence>
<comment type="cofactor">
    <cofactor evidence="1">
        <name>a divalent metal cation</name>
        <dbReference type="ChEBI" id="CHEBI:60240"/>
    </cofactor>
</comment>
<sequence length="459" mass="50672">MLDELMRSLEQDHQKWVVHQEGKKVVEVMTKSIKPDSLKTAVQKQLQLQRSKALKSDVFRGKPQVTRREGGREDATKNNGRVGGKAETIVPKNAEPSAKKGCLKCGDMSHRVARCPKTAGEAETLLAAQVKRWKDGVKVLINQPQRQKTERGVLLENIVRVDDVLLDSDSDVTVVTRDVMDALDAAGVKVGTVSLRVPHLAYPYGSDAKPVVMTRSVKFNCVTLDTTCGPRSEGLGRRRVDCGRTHREVITDHVMETQQLVPPYEVTVHHACRLMMYHEGGREVTEDLEAQIAFGDGGFHADRLDNSTMNNLNGSQKEPRGVFNLTNGSVIFATLTKVPLPKAKKKRDGHRFKNFPAAMYAVDVTFQQTNAPAGSFAEKKLYFSKKHGHYGFKVEVSVLPSGHAINVTSAAPGSIADIAICESNIDFHVEKLEKTSHDESMLDADPLVTEYPTAWALLA</sequence>
<protein>
    <recommendedName>
        <fullName evidence="4">DDE Tnp4 domain-containing protein</fullName>
    </recommendedName>
</protein>
<evidence type="ECO:0000313" key="5">
    <source>
        <dbReference type="EMBL" id="RLO13399.1"/>
    </source>
</evidence>
<name>A0A9X8EE66_APHAT</name>
<feature type="non-terminal residue" evidence="5">
    <location>
        <position position="1"/>
    </location>
</feature>
<reference evidence="5 6" key="1">
    <citation type="journal article" date="2018" name="J. Invertebr. Pathol.">
        <title>New genotyping method for the causative agent of crayfish plague (Aphanomyces astaci) based on whole genome data.</title>
        <authorList>
            <person name="Minardi D."/>
            <person name="Studholme D.J."/>
            <person name="van der Giezen M."/>
            <person name="Pretto T."/>
            <person name="Oidtmann B."/>
        </authorList>
    </citation>
    <scope>NUCLEOTIDE SEQUENCE [LARGE SCALE GENOMIC DNA]</scope>
    <source>
        <strain evidence="5 6">KB13</strain>
    </source>
</reference>
<dbReference type="EMBL" id="QUTI01006493">
    <property type="protein sequence ID" value="RLO13399.1"/>
    <property type="molecule type" value="Genomic_DNA"/>
</dbReference>
<evidence type="ECO:0000256" key="2">
    <source>
        <dbReference type="ARBA" id="ARBA00022723"/>
    </source>
</evidence>
<dbReference type="InterPro" id="IPR027806">
    <property type="entry name" value="HARBI1_dom"/>
</dbReference>
<accession>A0A9X8EE66</accession>
<evidence type="ECO:0000313" key="6">
    <source>
        <dbReference type="Proteomes" id="UP000275652"/>
    </source>
</evidence>
<dbReference type="AlphaFoldDB" id="A0A9X8EE66"/>
<evidence type="ECO:0000256" key="3">
    <source>
        <dbReference type="SAM" id="MobiDB-lite"/>
    </source>
</evidence>
<dbReference type="Proteomes" id="UP000275652">
    <property type="component" value="Unassembled WGS sequence"/>
</dbReference>
<evidence type="ECO:0000259" key="4">
    <source>
        <dbReference type="Pfam" id="PF13359"/>
    </source>
</evidence>
<keyword evidence="2" id="KW-0479">Metal-binding</keyword>
<comment type="caution">
    <text evidence="5">The sequence shown here is derived from an EMBL/GenBank/DDBJ whole genome shotgun (WGS) entry which is preliminary data.</text>
</comment>
<feature type="domain" description="DDE Tnp4" evidence="4">
    <location>
        <begin position="363"/>
        <end position="423"/>
    </location>
</feature>
<organism evidence="5 6">
    <name type="scientific">Aphanomyces astaci</name>
    <name type="common">Crayfish plague agent</name>
    <dbReference type="NCBI Taxonomy" id="112090"/>
    <lineage>
        <taxon>Eukaryota</taxon>
        <taxon>Sar</taxon>
        <taxon>Stramenopiles</taxon>
        <taxon>Oomycota</taxon>
        <taxon>Saprolegniomycetes</taxon>
        <taxon>Saprolegniales</taxon>
        <taxon>Verrucalvaceae</taxon>
        <taxon>Aphanomyces</taxon>
    </lineage>
</organism>
<gene>
    <name evidence="5" type="ORF">DYB28_002323</name>
</gene>